<dbReference type="InterPro" id="IPR032795">
    <property type="entry name" value="DUF3741-assoc"/>
</dbReference>
<feature type="region of interest" description="Disordered" evidence="1">
    <location>
        <begin position="122"/>
        <end position="155"/>
    </location>
</feature>
<feature type="domain" description="DUF3741" evidence="4">
    <location>
        <begin position="88"/>
        <end position="111"/>
    </location>
</feature>
<evidence type="ECO:0000313" key="5">
    <source>
        <dbReference type="EMBL" id="KAJ7972501.1"/>
    </source>
</evidence>
<feature type="compositionally biased region" description="Basic and acidic residues" evidence="1">
    <location>
        <begin position="129"/>
        <end position="155"/>
    </location>
</feature>
<sequence>MKKFGHKRSQVTSRSDRSSGEGNPAFPGGNRQVLKQRSFPNLASDSSSCSTFTTEEDLLSFELRGRSSRKEFGAPMKKLLAEEMSRETESKRRSPSVIARLMGLEGLPHQQPAHRQYRDSAEIHQQGKRSIEKARKSGTIYDHRTSRRSSKDQQEFKDVFEVSEIPKVQSRRYLSQEIADSNLTDAEMSFIQQKFTDAKRLSTDRNSQNSKEFHDALDVLDSNKELLLKYLQQPDSLLTKHLKDLEASPLQSHCGHLETLKTTHKCKNGDPPWKLERGITPLNYNRSSQKRRDGSLSHLDCRNAIHSSVKSSKIQLERKDEPAKLPTRIVVLKPNLGKVQNASKTASPSSLTFLSDHGKHTEFPNVRTRRGDLLGKKNIGATLLEQNSTESRQIAKEITRKMKDSFNRGSIIVSSSRFRGYTGDESSCDYSGNDSGDESVVKTATLRNSFYLNNPCRLSASHSNESSVSREAKKRLSERWKMTHKSQEVQVISRGSTLADMLAIPAKEIKHASFDGTIGVEGFYDKFSSDDGPAARIEPLGISSRDGWKDGSIQGLSRSRSLPASSNAFGSPRTNLHHDSLHNERYMMPREAVRRGRKTTTDGLGHREGVSYRNPKYSHRKSRSSRYRYQERDESFPNMDTSQDEGKTNFEESNASKENLVVCEALGGNFRDTVAVPENVVDVGLENATISSEPSIQLLPGSFKSNSKSIVQNKLMPEELSVGSSDECSVPLEPPLPGLESISSCKDADQPSPISVLEPSFTDDVSSCSECFESLSADLHGLRMQLQLLKSESDANVEGPMLVSSDEDDEVSARISDENGLCRNGDNWESSYIVDVLSVSGLTGAHPDTFLAIWHTPECPVNPLLFEELEKKCCDPTSCPRSERRLLFDRINSGLLEIHQQSTDPHPLVRPRTTTKLGSRLMKNGLQDGLFMLLAKQENKASKDALGKLLTSETQWLDLREDIDVIGRELETLLIDELIGEAVGTD</sequence>
<gene>
    <name evidence="5" type="ORF">O6P43_010379</name>
</gene>
<dbReference type="InterPro" id="IPR022212">
    <property type="entry name" value="DUF3741"/>
</dbReference>
<feature type="domain" description="DUF4378" evidence="3">
    <location>
        <begin position="830"/>
        <end position="981"/>
    </location>
</feature>
<feature type="region of interest" description="Disordered" evidence="1">
    <location>
        <begin position="1"/>
        <end position="53"/>
    </location>
</feature>
<proteinExistence type="predicted"/>
<feature type="domain" description="DUF3741" evidence="2">
    <location>
        <begin position="192"/>
        <end position="236"/>
    </location>
</feature>
<feature type="compositionally biased region" description="Polar residues" evidence="1">
    <location>
        <begin position="33"/>
        <end position="53"/>
    </location>
</feature>
<organism evidence="5 6">
    <name type="scientific">Quillaja saponaria</name>
    <name type="common">Soap bark tree</name>
    <dbReference type="NCBI Taxonomy" id="32244"/>
    <lineage>
        <taxon>Eukaryota</taxon>
        <taxon>Viridiplantae</taxon>
        <taxon>Streptophyta</taxon>
        <taxon>Embryophyta</taxon>
        <taxon>Tracheophyta</taxon>
        <taxon>Spermatophyta</taxon>
        <taxon>Magnoliopsida</taxon>
        <taxon>eudicotyledons</taxon>
        <taxon>Gunneridae</taxon>
        <taxon>Pentapetalae</taxon>
        <taxon>rosids</taxon>
        <taxon>fabids</taxon>
        <taxon>Fabales</taxon>
        <taxon>Quillajaceae</taxon>
        <taxon>Quillaja</taxon>
    </lineage>
</organism>
<comment type="caution">
    <text evidence="5">The sequence shown here is derived from an EMBL/GenBank/DDBJ whole genome shotgun (WGS) entry which is preliminary data.</text>
</comment>
<feature type="region of interest" description="Disordered" evidence="1">
    <location>
        <begin position="556"/>
        <end position="578"/>
    </location>
</feature>
<dbReference type="Pfam" id="PF14383">
    <property type="entry name" value="VARLMGL"/>
    <property type="match status" value="1"/>
</dbReference>
<dbReference type="Pfam" id="PF14309">
    <property type="entry name" value="DUF4378"/>
    <property type="match status" value="1"/>
</dbReference>
<dbReference type="PANTHER" id="PTHR46836:SF8">
    <property type="entry name" value="AFADIN"/>
    <property type="match status" value="1"/>
</dbReference>
<accession>A0AAD7VE49</accession>
<feature type="compositionally biased region" description="Basic residues" evidence="1">
    <location>
        <begin position="616"/>
        <end position="626"/>
    </location>
</feature>
<dbReference type="Proteomes" id="UP001163823">
    <property type="component" value="Chromosome 4"/>
</dbReference>
<protein>
    <submittedName>
        <fullName evidence="5">VARLMGL domain-containing protein</fullName>
    </submittedName>
</protein>
<dbReference type="EMBL" id="JARAOO010000004">
    <property type="protein sequence ID" value="KAJ7972501.1"/>
    <property type="molecule type" value="Genomic_DNA"/>
</dbReference>
<dbReference type="Pfam" id="PF12552">
    <property type="entry name" value="DUF3741"/>
    <property type="match status" value="1"/>
</dbReference>
<evidence type="ECO:0000256" key="1">
    <source>
        <dbReference type="SAM" id="MobiDB-lite"/>
    </source>
</evidence>
<name>A0AAD7VE49_QUISA</name>
<evidence type="ECO:0000259" key="2">
    <source>
        <dbReference type="Pfam" id="PF12552"/>
    </source>
</evidence>
<dbReference type="InterPro" id="IPR025486">
    <property type="entry name" value="DUF4378"/>
</dbReference>
<evidence type="ECO:0000259" key="4">
    <source>
        <dbReference type="Pfam" id="PF14383"/>
    </source>
</evidence>
<reference evidence="5" key="1">
    <citation type="journal article" date="2023" name="Science">
        <title>Elucidation of the pathway for biosynthesis of saponin adjuvants from the soapbark tree.</title>
        <authorList>
            <person name="Reed J."/>
            <person name="Orme A."/>
            <person name="El-Demerdash A."/>
            <person name="Owen C."/>
            <person name="Martin L.B.B."/>
            <person name="Misra R.C."/>
            <person name="Kikuchi S."/>
            <person name="Rejzek M."/>
            <person name="Martin A.C."/>
            <person name="Harkess A."/>
            <person name="Leebens-Mack J."/>
            <person name="Louveau T."/>
            <person name="Stephenson M.J."/>
            <person name="Osbourn A."/>
        </authorList>
    </citation>
    <scope>NUCLEOTIDE SEQUENCE</scope>
    <source>
        <strain evidence="5">S10</strain>
    </source>
</reference>
<evidence type="ECO:0000313" key="6">
    <source>
        <dbReference type="Proteomes" id="UP001163823"/>
    </source>
</evidence>
<evidence type="ECO:0000259" key="3">
    <source>
        <dbReference type="Pfam" id="PF14309"/>
    </source>
</evidence>
<dbReference type="AlphaFoldDB" id="A0AAD7VE49"/>
<feature type="region of interest" description="Disordered" evidence="1">
    <location>
        <begin position="596"/>
        <end position="652"/>
    </location>
</feature>
<keyword evidence="6" id="KW-1185">Reference proteome</keyword>
<feature type="compositionally biased region" description="Polar residues" evidence="1">
    <location>
        <begin position="556"/>
        <end position="574"/>
    </location>
</feature>
<dbReference type="PANTHER" id="PTHR46836">
    <property type="entry name" value="AFADIN"/>
    <property type="match status" value="1"/>
</dbReference>